<comment type="caution">
    <text evidence="2">The sequence shown here is derived from an EMBL/GenBank/DDBJ whole genome shotgun (WGS) entry which is preliminary data.</text>
</comment>
<evidence type="ECO:0000313" key="2">
    <source>
        <dbReference type="EMBL" id="MEK8027235.1"/>
    </source>
</evidence>
<evidence type="ECO:0000259" key="1">
    <source>
        <dbReference type="Pfam" id="PF25513"/>
    </source>
</evidence>
<dbReference type="RefSeq" id="WP_341375013.1">
    <property type="nucleotide sequence ID" value="NZ_JBBUTF010000013.1"/>
</dbReference>
<dbReference type="EMBL" id="JBBUTF010000013">
    <property type="protein sequence ID" value="MEK8027235.1"/>
    <property type="molecule type" value="Genomic_DNA"/>
</dbReference>
<proteinExistence type="predicted"/>
<reference evidence="2 3" key="1">
    <citation type="submission" date="2024-04" db="EMBL/GenBank/DDBJ databases">
        <title>Novel species of the genus Ideonella isolated from streams.</title>
        <authorList>
            <person name="Lu H."/>
        </authorList>
    </citation>
    <scope>NUCLEOTIDE SEQUENCE [LARGE SCALE GENOMIC DNA]</scope>
    <source>
        <strain evidence="2 3">BYS139W</strain>
    </source>
</reference>
<dbReference type="Pfam" id="PF25513">
    <property type="entry name" value="P2_C"/>
    <property type="match status" value="1"/>
</dbReference>
<protein>
    <recommendedName>
        <fullName evidence="1">Viral coat protein P2 C-terminal domain-containing protein</fullName>
    </recommendedName>
</protein>
<feature type="domain" description="Viral coat protein P2 C-terminal" evidence="1">
    <location>
        <begin position="1"/>
        <end position="39"/>
    </location>
</feature>
<accession>A0ABU9BBF1</accession>
<organism evidence="2 3">
    <name type="scientific">Pseudaquabacterium rugosum</name>
    <dbReference type="NCBI Taxonomy" id="2984194"/>
    <lineage>
        <taxon>Bacteria</taxon>
        <taxon>Pseudomonadati</taxon>
        <taxon>Pseudomonadota</taxon>
        <taxon>Betaproteobacteria</taxon>
        <taxon>Burkholderiales</taxon>
        <taxon>Sphaerotilaceae</taxon>
        <taxon>Pseudaquabacterium</taxon>
    </lineage>
</organism>
<keyword evidence="3" id="KW-1185">Reference proteome</keyword>
<sequence length="43" mass="4724">MHDNVHSSALSTIDARALEFNLTLGTTDTVRAIVECLDLPRNL</sequence>
<dbReference type="Proteomes" id="UP001368500">
    <property type="component" value="Unassembled WGS sequence"/>
</dbReference>
<gene>
    <name evidence="2" type="ORF">AACH11_14815</name>
</gene>
<name>A0ABU9BBF1_9BURK</name>
<evidence type="ECO:0000313" key="3">
    <source>
        <dbReference type="Proteomes" id="UP001368500"/>
    </source>
</evidence>
<dbReference type="InterPro" id="IPR057915">
    <property type="entry name" value="P2_C"/>
</dbReference>